<proteinExistence type="inferred from homology"/>
<evidence type="ECO:0000256" key="8">
    <source>
        <dbReference type="ARBA" id="ARBA00022842"/>
    </source>
</evidence>
<evidence type="ECO:0000256" key="3">
    <source>
        <dbReference type="ARBA" id="ARBA00012115"/>
    </source>
</evidence>
<keyword evidence="12" id="KW-1185">Reference proteome</keyword>
<dbReference type="GO" id="GO:0006308">
    <property type="term" value="P:DNA catabolic process"/>
    <property type="evidence" value="ECO:0007669"/>
    <property type="project" value="TreeGrafter"/>
</dbReference>
<evidence type="ECO:0000256" key="5">
    <source>
        <dbReference type="ARBA" id="ARBA00022723"/>
    </source>
</evidence>
<dbReference type="GO" id="GO:0005737">
    <property type="term" value="C:cytoplasm"/>
    <property type="evidence" value="ECO:0007669"/>
    <property type="project" value="TreeGrafter"/>
</dbReference>
<evidence type="ECO:0000256" key="2">
    <source>
        <dbReference type="ARBA" id="ARBA00001946"/>
    </source>
</evidence>
<dbReference type="SUPFAM" id="SSF53098">
    <property type="entry name" value="Ribonuclease H-like"/>
    <property type="match status" value="1"/>
</dbReference>
<sequence>MQPDWNQRTAGARFAGAASSQYTFVFFDLETTGLDVSQCHILQLSAVCGERTFNKYVLPRHSITAGASRVTGFTVEGGRLLQHGHPMPTVPLRQALIDFLTFLRGVQSPVLVAHNALDFDAPILLRTLSNFSFYNKLTFIVGFLDTLRLSYDLPVCSAFKKFSLEYLVKQFLDKSYEAHNALEDSKVLQELFYVWSPSPTLVAKHLCSIDQVEF</sequence>
<organism evidence="11 12">
    <name type="scientific">Paramormyrops kingsleyae</name>
    <dbReference type="NCBI Taxonomy" id="1676925"/>
    <lineage>
        <taxon>Eukaryota</taxon>
        <taxon>Metazoa</taxon>
        <taxon>Chordata</taxon>
        <taxon>Craniata</taxon>
        <taxon>Vertebrata</taxon>
        <taxon>Euteleostomi</taxon>
        <taxon>Actinopterygii</taxon>
        <taxon>Neopterygii</taxon>
        <taxon>Teleostei</taxon>
        <taxon>Osteoglossocephala</taxon>
        <taxon>Osteoglossomorpha</taxon>
        <taxon>Osteoglossiformes</taxon>
        <taxon>Mormyridae</taxon>
        <taxon>Paramormyrops</taxon>
    </lineage>
</organism>
<comment type="cofactor">
    <cofactor evidence="2">
        <name>Mg(2+)</name>
        <dbReference type="ChEBI" id="CHEBI:18420"/>
    </cofactor>
</comment>
<evidence type="ECO:0000313" key="12">
    <source>
        <dbReference type="Proteomes" id="UP000261540"/>
    </source>
</evidence>
<protein>
    <recommendedName>
        <fullName evidence="3">exodeoxyribonuclease III</fullName>
        <ecNumber evidence="3">3.1.11.2</ecNumber>
    </recommendedName>
</protein>
<feature type="domain" description="Exonuclease" evidence="10">
    <location>
        <begin position="23"/>
        <end position="201"/>
    </location>
</feature>
<dbReference type="GeneID" id="111857394"/>
<keyword evidence="6" id="KW-0378">Hydrolase</keyword>
<dbReference type="SMART" id="SM00479">
    <property type="entry name" value="EXOIII"/>
    <property type="match status" value="1"/>
</dbReference>
<keyword evidence="5" id="KW-0479">Metal-binding</keyword>
<comment type="similarity">
    <text evidence="9">Belongs to the exonuclease superfamily. TREX family.</text>
</comment>
<dbReference type="CDD" id="cd06127">
    <property type="entry name" value="DEDDh"/>
    <property type="match status" value="1"/>
</dbReference>
<dbReference type="GeneTree" id="ENSGT00390000012715"/>
<reference evidence="11" key="1">
    <citation type="submission" date="2025-08" db="UniProtKB">
        <authorList>
            <consortium name="Ensembl"/>
        </authorList>
    </citation>
    <scope>IDENTIFICATION</scope>
</reference>
<dbReference type="EC" id="3.1.11.2" evidence="3"/>
<dbReference type="AlphaFoldDB" id="A0A3B3QM35"/>
<dbReference type="KEGG" id="pki:111857394"/>
<evidence type="ECO:0000313" key="11">
    <source>
        <dbReference type="Ensembl" id="ENSPKIP00000007787.1"/>
    </source>
</evidence>
<name>A0A3B3QM35_9TELE</name>
<dbReference type="Gene3D" id="3.30.420.10">
    <property type="entry name" value="Ribonuclease H-like superfamily/Ribonuclease H"/>
    <property type="match status" value="1"/>
</dbReference>
<dbReference type="RefSeq" id="XP_023693973.1">
    <property type="nucleotide sequence ID" value="XM_023838205.2"/>
</dbReference>
<keyword evidence="7" id="KW-0269">Exonuclease</keyword>
<comment type="catalytic activity">
    <reaction evidence="1">
        <text>Exonucleolytic cleavage in the 3'- to 5'-direction to yield nucleoside 5'-phosphates.</text>
        <dbReference type="EC" id="3.1.11.2"/>
    </reaction>
</comment>
<dbReference type="Proteomes" id="UP000261540">
    <property type="component" value="Unplaced"/>
</dbReference>
<dbReference type="STRING" id="1676925.ENSPKIP00000007787"/>
<evidence type="ECO:0000256" key="7">
    <source>
        <dbReference type="ARBA" id="ARBA00022839"/>
    </source>
</evidence>
<dbReference type="InterPro" id="IPR040393">
    <property type="entry name" value="TREX1/2"/>
</dbReference>
<evidence type="ECO:0000256" key="6">
    <source>
        <dbReference type="ARBA" id="ARBA00022801"/>
    </source>
</evidence>
<dbReference type="PANTHER" id="PTHR13058:SF22">
    <property type="entry name" value="EXODEOXYRIBONUCLEASE III"/>
    <property type="match status" value="1"/>
</dbReference>
<dbReference type="InterPro" id="IPR036397">
    <property type="entry name" value="RNaseH_sf"/>
</dbReference>
<dbReference type="OrthoDB" id="10250935at2759"/>
<dbReference type="Ensembl" id="ENSPKIT00000031855.1">
    <property type="protein sequence ID" value="ENSPKIP00000007787.1"/>
    <property type="gene ID" value="ENSPKIG00000023552.1"/>
</dbReference>
<accession>A0A3B3QM35</accession>
<dbReference type="PANTHER" id="PTHR13058">
    <property type="entry name" value="THREE PRIME REPAIR EXONUCLEASE 1, 2"/>
    <property type="match status" value="1"/>
</dbReference>
<evidence type="ECO:0000256" key="4">
    <source>
        <dbReference type="ARBA" id="ARBA00022722"/>
    </source>
</evidence>
<evidence type="ECO:0000259" key="10">
    <source>
        <dbReference type="SMART" id="SM00479"/>
    </source>
</evidence>
<dbReference type="GO" id="GO:0046872">
    <property type="term" value="F:metal ion binding"/>
    <property type="evidence" value="ECO:0007669"/>
    <property type="project" value="UniProtKB-KW"/>
</dbReference>
<keyword evidence="4" id="KW-0540">Nuclease</keyword>
<dbReference type="InterPro" id="IPR013520">
    <property type="entry name" value="Ribonucl_H"/>
</dbReference>
<dbReference type="GO" id="GO:0003676">
    <property type="term" value="F:nucleic acid binding"/>
    <property type="evidence" value="ECO:0007669"/>
    <property type="project" value="InterPro"/>
</dbReference>
<dbReference type="Pfam" id="PF00929">
    <property type="entry name" value="RNase_T"/>
    <property type="match status" value="1"/>
</dbReference>
<keyword evidence="8" id="KW-0460">Magnesium</keyword>
<evidence type="ECO:0000256" key="9">
    <source>
        <dbReference type="ARBA" id="ARBA00025769"/>
    </source>
</evidence>
<dbReference type="GO" id="GO:0008311">
    <property type="term" value="F:double-stranded DNA 3'-5' DNA exonuclease activity"/>
    <property type="evidence" value="ECO:0007669"/>
    <property type="project" value="UniProtKB-EC"/>
</dbReference>
<dbReference type="InterPro" id="IPR012337">
    <property type="entry name" value="RNaseH-like_sf"/>
</dbReference>
<evidence type="ECO:0000256" key="1">
    <source>
        <dbReference type="ARBA" id="ARBA00000493"/>
    </source>
</evidence>
<reference evidence="11" key="2">
    <citation type="submission" date="2025-09" db="UniProtKB">
        <authorList>
            <consortium name="Ensembl"/>
        </authorList>
    </citation>
    <scope>IDENTIFICATION</scope>
</reference>